<organism evidence="2 3">
    <name type="scientific">Neolentinus lepideus HHB14362 ss-1</name>
    <dbReference type="NCBI Taxonomy" id="1314782"/>
    <lineage>
        <taxon>Eukaryota</taxon>
        <taxon>Fungi</taxon>
        <taxon>Dikarya</taxon>
        <taxon>Basidiomycota</taxon>
        <taxon>Agaricomycotina</taxon>
        <taxon>Agaricomycetes</taxon>
        <taxon>Gloeophyllales</taxon>
        <taxon>Gloeophyllaceae</taxon>
        <taxon>Neolentinus</taxon>
    </lineage>
</organism>
<sequence>RQPRAGCEISPSPFRPHVPAMNCMRAWTSPFSDDFDRRLRLELSPLSAHKTKELLLSALEPNTRTDYGDGLLKFHQFCDEQGIPESSRMPASAYLLAGFVAWRAGLVSGSTIEAWLTAVRAWHDINGARWEGDACFVSLVMTSASKVSPASSRRGKHPCLVGREIKKES</sequence>
<dbReference type="InParanoid" id="A0A165MEU8"/>
<dbReference type="SUPFAM" id="SSF47823">
    <property type="entry name" value="lambda integrase-like, N-terminal domain"/>
    <property type="match status" value="1"/>
</dbReference>
<dbReference type="Proteomes" id="UP000076761">
    <property type="component" value="Unassembled WGS sequence"/>
</dbReference>
<dbReference type="AlphaFoldDB" id="A0A165MEU8"/>
<gene>
    <name evidence="2" type="ORF">NEOLEDRAFT_1080689</name>
</gene>
<accession>A0A165MEU8</accession>
<dbReference type="InterPro" id="IPR010998">
    <property type="entry name" value="Integrase_recombinase_N"/>
</dbReference>
<keyword evidence="1" id="KW-0238">DNA-binding</keyword>
<evidence type="ECO:0000313" key="2">
    <source>
        <dbReference type="EMBL" id="KZT18243.1"/>
    </source>
</evidence>
<proteinExistence type="predicted"/>
<dbReference type="GO" id="GO:0003677">
    <property type="term" value="F:DNA binding"/>
    <property type="evidence" value="ECO:0007669"/>
    <property type="project" value="UniProtKB-KW"/>
</dbReference>
<evidence type="ECO:0000256" key="1">
    <source>
        <dbReference type="ARBA" id="ARBA00023125"/>
    </source>
</evidence>
<reference evidence="2 3" key="1">
    <citation type="journal article" date="2016" name="Mol. Biol. Evol.">
        <title>Comparative Genomics of Early-Diverging Mushroom-Forming Fungi Provides Insights into the Origins of Lignocellulose Decay Capabilities.</title>
        <authorList>
            <person name="Nagy L.G."/>
            <person name="Riley R."/>
            <person name="Tritt A."/>
            <person name="Adam C."/>
            <person name="Daum C."/>
            <person name="Floudas D."/>
            <person name="Sun H."/>
            <person name="Yadav J.S."/>
            <person name="Pangilinan J."/>
            <person name="Larsson K.H."/>
            <person name="Matsuura K."/>
            <person name="Barry K."/>
            <person name="Labutti K."/>
            <person name="Kuo R."/>
            <person name="Ohm R.A."/>
            <person name="Bhattacharya S.S."/>
            <person name="Shirouzu T."/>
            <person name="Yoshinaga Y."/>
            <person name="Martin F.M."/>
            <person name="Grigoriev I.V."/>
            <person name="Hibbett D.S."/>
        </authorList>
    </citation>
    <scope>NUCLEOTIDE SEQUENCE [LARGE SCALE GENOMIC DNA]</scope>
    <source>
        <strain evidence="2 3">HHB14362 ss-1</strain>
    </source>
</reference>
<evidence type="ECO:0008006" key="4">
    <source>
        <dbReference type="Google" id="ProtNLM"/>
    </source>
</evidence>
<evidence type="ECO:0000313" key="3">
    <source>
        <dbReference type="Proteomes" id="UP000076761"/>
    </source>
</evidence>
<dbReference type="Gene3D" id="1.10.150.130">
    <property type="match status" value="1"/>
</dbReference>
<dbReference type="OrthoDB" id="2506773at2759"/>
<dbReference type="STRING" id="1314782.A0A165MEU8"/>
<feature type="non-terminal residue" evidence="2">
    <location>
        <position position="1"/>
    </location>
</feature>
<dbReference type="EMBL" id="KV425695">
    <property type="protein sequence ID" value="KZT18243.1"/>
    <property type="molecule type" value="Genomic_DNA"/>
</dbReference>
<name>A0A165MEU8_9AGAM</name>
<keyword evidence="3" id="KW-1185">Reference proteome</keyword>
<protein>
    <recommendedName>
        <fullName evidence="4">Core-binding (CB) domain-containing protein</fullName>
    </recommendedName>
</protein>